<accession>A0A532V8U1</accession>
<protein>
    <submittedName>
        <fullName evidence="1">Uncharacterized protein</fullName>
    </submittedName>
</protein>
<reference evidence="1 2" key="1">
    <citation type="submission" date="2017-06" db="EMBL/GenBank/DDBJ databases">
        <title>Novel microbial phyla capable of carbon fixation and sulfur reduction in deep-sea sediments.</title>
        <authorList>
            <person name="Huang J."/>
            <person name="Baker B."/>
            <person name="Wang Y."/>
        </authorList>
    </citation>
    <scope>NUCLEOTIDE SEQUENCE [LARGE SCALE GENOMIC DNA]</scope>
    <source>
        <strain evidence="1">B3_TA06</strain>
    </source>
</reference>
<dbReference type="Proteomes" id="UP000317778">
    <property type="component" value="Unassembled WGS sequence"/>
</dbReference>
<organism evidence="1 2">
    <name type="scientific">candidate division TA06 bacterium B3_TA06</name>
    <dbReference type="NCBI Taxonomy" id="2012487"/>
    <lineage>
        <taxon>Bacteria</taxon>
        <taxon>Bacteria division TA06</taxon>
    </lineage>
</organism>
<dbReference type="AlphaFoldDB" id="A0A532V8U1"/>
<name>A0A532V8U1_UNCT6</name>
<evidence type="ECO:0000313" key="2">
    <source>
        <dbReference type="Proteomes" id="UP000317778"/>
    </source>
</evidence>
<proteinExistence type="predicted"/>
<sequence>MPKKADKELEKFKKVVGLLRQLYKDDGMKILVHPDGVDLKIEEGALEKYIKGMDLKLEEVKSSIGEISKFLNVTRGKYEEIEISVDILLGPPSEEETEKARKERGEILEKKIGILKEIEPEWAIRRRSKAKRRAKTPVVTEVRWEINRRLADERKSKRESTPFATIEFRYLEPPFGPSEDPLARILSPIFGIHRIQKSLSLGCDKEDIRYLISELKKIEDELATGESK</sequence>
<gene>
    <name evidence="1" type="ORF">CEE36_02830</name>
</gene>
<evidence type="ECO:0000313" key="1">
    <source>
        <dbReference type="EMBL" id="TKJ43634.1"/>
    </source>
</evidence>
<dbReference type="EMBL" id="NJBO01000003">
    <property type="protein sequence ID" value="TKJ43634.1"/>
    <property type="molecule type" value="Genomic_DNA"/>
</dbReference>
<comment type="caution">
    <text evidence="1">The sequence shown here is derived from an EMBL/GenBank/DDBJ whole genome shotgun (WGS) entry which is preliminary data.</text>
</comment>